<name>A0A4Z1BGY4_9RHOB</name>
<organism evidence="2 3">
    <name type="scientific">Paracoccus liaowanqingii</name>
    <dbReference type="NCBI Taxonomy" id="2560053"/>
    <lineage>
        <taxon>Bacteria</taxon>
        <taxon>Pseudomonadati</taxon>
        <taxon>Pseudomonadota</taxon>
        <taxon>Alphaproteobacteria</taxon>
        <taxon>Rhodobacterales</taxon>
        <taxon>Paracoccaceae</taxon>
        <taxon>Paracoccus</taxon>
    </lineage>
</organism>
<dbReference type="NCBIfam" id="TIGR01414">
    <property type="entry name" value="autotrans_barl"/>
    <property type="match status" value="1"/>
</dbReference>
<protein>
    <submittedName>
        <fullName evidence="2">Autotransporter outer membrane beta-barrel domain-containing protein</fullName>
    </submittedName>
</protein>
<dbReference type="Gene3D" id="2.40.128.130">
    <property type="entry name" value="Autotransporter beta-domain"/>
    <property type="match status" value="1"/>
</dbReference>
<accession>A0A4Z1BGY4</accession>
<keyword evidence="3" id="KW-1185">Reference proteome</keyword>
<evidence type="ECO:0000313" key="2">
    <source>
        <dbReference type="EMBL" id="TGN43192.1"/>
    </source>
</evidence>
<dbReference type="InterPro" id="IPR036709">
    <property type="entry name" value="Autotransporte_beta_dom_sf"/>
</dbReference>
<dbReference type="AlphaFoldDB" id="A0A4Z1BGY4"/>
<dbReference type="InterPro" id="IPR005546">
    <property type="entry name" value="Autotransporte_beta"/>
</dbReference>
<feature type="domain" description="Autotransporter" evidence="1">
    <location>
        <begin position="21"/>
        <end position="300"/>
    </location>
</feature>
<dbReference type="PROSITE" id="PS51208">
    <property type="entry name" value="AUTOTRANSPORTER"/>
    <property type="match status" value="1"/>
</dbReference>
<dbReference type="SMART" id="SM00869">
    <property type="entry name" value="Autotransporter"/>
    <property type="match status" value="1"/>
</dbReference>
<gene>
    <name evidence="2" type="ORF">E4L95_20695</name>
</gene>
<sequence>MPITQSADSARLYKKPYTAIPQPSQWAVWASGHGGYGVTNGDASAGSHERTSSNYGFAMGASALVTPETEIGVAVGRGYTGYELSDGFGKGDIDTLQAAIYGRTQFEQAYVSASLGYAYHDVSTERTLTVAGLDRFAANFVGHGVTGELEGGYGMGWFTPYAAVRVSSFRAPSYSETTEAGQPTFALDYDAGTTIAARTELGVRIEQRLELEDGASLALVGGAAWAHAWGSDTEANASFQALPGARFTVVGAERSSDSLLVSAGAEVTLANGLSLGGSVGGEFAEDSRHVAGMARLTYRW</sequence>
<proteinExistence type="predicted"/>
<dbReference type="InterPro" id="IPR006315">
    <property type="entry name" value="OM_autotransptr_brl_dom"/>
</dbReference>
<evidence type="ECO:0000313" key="3">
    <source>
        <dbReference type="Proteomes" id="UP000297972"/>
    </source>
</evidence>
<dbReference type="EMBL" id="SRPG01000357">
    <property type="protein sequence ID" value="TGN43192.1"/>
    <property type="molecule type" value="Genomic_DNA"/>
</dbReference>
<dbReference type="Pfam" id="PF03797">
    <property type="entry name" value="Autotransporter"/>
    <property type="match status" value="1"/>
</dbReference>
<dbReference type="Proteomes" id="UP000297972">
    <property type="component" value="Unassembled WGS sequence"/>
</dbReference>
<dbReference type="OrthoDB" id="9804931at2"/>
<comment type="caution">
    <text evidence="2">The sequence shown here is derived from an EMBL/GenBank/DDBJ whole genome shotgun (WGS) entry which is preliminary data.</text>
</comment>
<evidence type="ECO:0000259" key="1">
    <source>
        <dbReference type="PROSITE" id="PS51208"/>
    </source>
</evidence>
<dbReference type="SUPFAM" id="SSF103515">
    <property type="entry name" value="Autotransporter"/>
    <property type="match status" value="1"/>
</dbReference>
<dbReference type="GO" id="GO:0019867">
    <property type="term" value="C:outer membrane"/>
    <property type="evidence" value="ECO:0007669"/>
    <property type="project" value="InterPro"/>
</dbReference>
<reference evidence="2 3" key="1">
    <citation type="submission" date="2019-03" db="EMBL/GenBank/DDBJ databases">
        <authorList>
            <person name="Li J."/>
        </authorList>
    </citation>
    <scope>NUCLEOTIDE SEQUENCE [LARGE SCALE GENOMIC DNA]</scope>
    <source>
        <strain evidence="2 3">3058</strain>
    </source>
</reference>